<dbReference type="NCBIfam" id="TIGR02595">
    <property type="entry name" value="PEP_CTERM"/>
    <property type="match status" value="1"/>
</dbReference>
<evidence type="ECO:0000259" key="3">
    <source>
        <dbReference type="Pfam" id="PF07589"/>
    </source>
</evidence>
<dbReference type="STRING" id="983917.RGE_11690"/>
<dbReference type="InterPro" id="IPR013424">
    <property type="entry name" value="Ice-binding_C"/>
</dbReference>
<dbReference type="InterPro" id="IPR054644">
    <property type="entry name" value="Xrt_dep_XDD4"/>
</dbReference>
<dbReference type="eggNOG" id="ENOG5030V2E">
    <property type="taxonomic scope" value="Bacteria"/>
</dbReference>
<dbReference type="AlphaFoldDB" id="I0HNC3"/>
<feature type="region of interest" description="Disordered" evidence="1">
    <location>
        <begin position="143"/>
        <end position="172"/>
    </location>
</feature>
<dbReference type="KEGG" id="rge:RGE_11690"/>
<reference evidence="4 5" key="1">
    <citation type="journal article" date="2012" name="J. Bacteriol.">
        <title>Complete genome sequence of phototrophic betaproteobacterium Rubrivivax gelatinosus IL144.</title>
        <authorList>
            <person name="Nagashima S."/>
            <person name="Kamimura A."/>
            <person name="Shimizu T."/>
            <person name="Nakamura-isaki S."/>
            <person name="Aono E."/>
            <person name="Sakamoto K."/>
            <person name="Ichikawa N."/>
            <person name="Nakazawa H."/>
            <person name="Sekine M."/>
            <person name="Yamazaki S."/>
            <person name="Fujita N."/>
            <person name="Shimada K."/>
            <person name="Hanada S."/>
            <person name="Nagashima K.V.P."/>
        </authorList>
    </citation>
    <scope>NUCLEOTIDE SEQUENCE [LARGE SCALE GENOMIC DNA]</scope>
    <source>
        <strain evidence="5">NBRC 100245 / IL144</strain>
    </source>
</reference>
<dbReference type="NCBIfam" id="NF045504">
    <property type="entry name" value="Xrt_dep_XDD4"/>
    <property type="match status" value="1"/>
</dbReference>
<name>I0HNC3_RUBGI</name>
<sequence>MPMKKKLIALALAACGAAGAWATPVSFSGSQRNLSATVSFENVGNQLRVVLSNTSQADVRVADQVLTAVFFDLGGGVSLTPVSAISGGATYMGRDKVSDAGSNVSGEWAFDGAILAYGAHMGISSSALDSLFGAKDRFDVNSNLYGPPSPDGLQYGITSPGDDRSTGTKGNGGVFNSPLTSGSVVFLFDVTGTLDLNALSKITFQYGTALGEPNFTGTLDNGGGGSEVPEPATLALAGSALLGLAAARRRRRG</sequence>
<evidence type="ECO:0000313" key="4">
    <source>
        <dbReference type="EMBL" id="BAL94510.1"/>
    </source>
</evidence>
<evidence type="ECO:0000256" key="2">
    <source>
        <dbReference type="SAM" id="SignalP"/>
    </source>
</evidence>
<dbReference type="EMBL" id="AP012320">
    <property type="protein sequence ID" value="BAL94510.1"/>
    <property type="molecule type" value="Genomic_DNA"/>
</dbReference>
<dbReference type="HOGENOM" id="CLU_1132693_0_0_4"/>
<feature type="domain" description="Ice-binding protein C-terminal" evidence="3">
    <location>
        <begin position="228"/>
        <end position="250"/>
    </location>
</feature>
<gene>
    <name evidence="4" type="ordered locus">RGE_11690</name>
</gene>
<keyword evidence="2" id="KW-0732">Signal</keyword>
<evidence type="ECO:0000256" key="1">
    <source>
        <dbReference type="SAM" id="MobiDB-lite"/>
    </source>
</evidence>
<evidence type="ECO:0000313" key="5">
    <source>
        <dbReference type="Proteomes" id="UP000007883"/>
    </source>
</evidence>
<accession>I0HNC3</accession>
<protein>
    <recommendedName>
        <fullName evidence="3">Ice-binding protein C-terminal domain-containing protein</fullName>
    </recommendedName>
</protein>
<keyword evidence="5" id="KW-1185">Reference proteome</keyword>
<dbReference type="Pfam" id="PF07589">
    <property type="entry name" value="PEP-CTERM"/>
    <property type="match status" value="1"/>
</dbReference>
<dbReference type="PATRIC" id="fig|983917.3.peg.1148"/>
<dbReference type="Proteomes" id="UP000007883">
    <property type="component" value="Chromosome"/>
</dbReference>
<feature type="chain" id="PRO_5003629067" description="Ice-binding protein C-terminal domain-containing protein" evidence="2">
    <location>
        <begin position="23"/>
        <end position="253"/>
    </location>
</feature>
<feature type="signal peptide" evidence="2">
    <location>
        <begin position="1"/>
        <end position="22"/>
    </location>
</feature>
<organism evidence="4 5">
    <name type="scientific">Rubrivivax gelatinosus (strain NBRC 100245 / IL144)</name>
    <dbReference type="NCBI Taxonomy" id="983917"/>
    <lineage>
        <taxon>Bacteria</taxon>
        <taxon>Pseudomonadati</taxon>
        <taxon>Pseudomonadota</taxon>
        <taxon>Betaproteobacteria</taxon>
        <taxon>Burkholderiales</taxon>
        <taxon>Sphaerotilaceae</taxon>
        <taxon>Rubrivivax</taxon>
    </lineage>
</organism>
<proteinExistence type="predicted"/>